<sequence>MSPWVLTEWEWAELPLSAEDLLAAQSHLGSALTAEPSAGGFRLRTHGVAGMVALPGGVLHLRSKVPSLHLLALADSAAKGFSWGEDLVGMAGAEELLPLLGTLYVRRVERLARGGWVHGYREEEAVQSVLRGRWLVGRDIAQPPTHRHQLTCRFDEFTRDVAPNRLLLAALRVMERARIFGPPVAARARALAATLDGVQARAELQAAETLLASDRRFAAYRPALGLARLILESTGVQAMPGTHPLASFVLRLAPLFEAAVTRALAQAAAARGLMCHAQRPLTLDAEGRLTLIPDVVIEQERARLVIDAKYKFPAEGLPPADDFQQLVTYLACVGTHQGALVLPALGRVPEETTLNLTTFGRTSQVRVVKVPLGGPAATLGRALESTAERLVSWLGSPPLPTPTSVYPPKIHSPFEMSNSKYPI</sequence>
<comment type="caution">
    <text evidence="1">The sequence shown here is derived from an EMBL/GenBank/DDBJ whole genome shotgun (WGS) entry which is preliminary data.</text>
</comment>
<dbReference type="InterPro" id="IPR018130">
    <property type="entry name" value="Ribosomal_uS2_CS"/>
</dbReference>
<dbReference type="EMBL" id="JAQNDM010000002">
    <property type="protein sequence ID" value="MDC0712338.1"/>
    <property type="molecule type" value="Genomic_DNA"/>
</dbReference>
<dbReference type="Proteomes" id="UP001221838">
    <property type="component" value="Unassembled WGS sequence"/>
</dbReference>
<dbReference type="Pfam" id="PF10117">
    <property type="entry name" value="McrBC"/>
    <property type="match status" value="1"/>
</dbReference>
<dbReference type="InterPro" id="IPR019292">
    <property type="entry name" value="McrC"/>
</dbReference>
<keyword evidence="1" id="KW-0255">Endonuclease</keyword>
<proteinExistence type="predicted"/>
<gene>
    <name evidence="1" type="ORF">POL68_28000</name>
</gene>
<accession>A0ABT5DHU9</accession>
<dbReference type="GO" id="GO:0004519">
    <property type="term" value="F:endonuclease activity"/>
    <property type="evidence" value="ECO:0007669"/>
    <property type="project" value="UniProtKB-KW"/>
</dbReference>
<keyword evidence="1" id="KW-0540">Nuclease</keyword>
<reference evidence="1 2" key="1">
    <citation type="submission" date="2022-11" db="EMBL/GenBank/DDBJ databases">
        <title>Minimal conservation of predation-associated metabolite biosynthetic gene clusters underscores biosynthetic potential of Myxococcota including descriptions for ten novel species: Archangium lansinium sp. nov., Myxococcus landrumus sp. nov., Nannocystis bai.</title>
        <authorList>
            <person name="Ahearne A."/>
            <person name="Stevens C."/>
            <person name="Dowd S."/>
        </authorList>
    </citation>
    <scope>NUCLEOTIDE SEQUENCE [LARGE SCALE GENOMIC DNA]</scope>
    <source>
        <strain evidence="1 2">NCWAL01</strain>
    </source>
</reference>
<dbReference type="PROSITE" id="PS00962">
    <property type="entry name" value="RIBOSOMAL_S2_1"/>
    <property type="match status" value="1"/>
</dbReference>
<organism evidence="1 2">
    <name type="scientific">Stigmatella ashevillensis</name>
    <dbReference type="NCBI Taxonomy" id="2995309"/>
    <lineage>
        <taxon>Bacteria</taxon>
        <taxon>Pseudomonadati</taxon>
        <taxon>Myxococcota</taxon>
        <taxon>Myxococcia</taxon>
        <taxon>Myxococcales</taxon>
        <taxon>Cystobacterineae</taxon>
        <taxon>Archangiaceae</taxon>
        <taxon>Stigmatella</taxon>
    </lineage>
</organism>
<protein>
    <submittedName>
        <fullName evidence="1">Restriction endonuclease</fullName>
    </submittedName>
</protein>
<dbReference type="PANTHER" id="PTHR38733:SF1">
    <property type="entry name" value="TYPE IV METHYL-DIRECTED RESTRICTION ENZYME ECOKMCRBC"/>
    <property type="match status" value="1"/>
</dbReference>
<dbReference type="RefSeq" id="WP_272142442.1">
    <property type="nucleotide sequence ID" value="NZ_JAQNDM010000002.1"/>
</dbReference>
<evidence type="ECO:0000313" key="1">
    <source>
        <dbReference type="EMBL" id="MDC0712338.1"/>
    </source>
</evidence>
<dbReference type="PANTHER" id="PTHR38733">
    <property type="entry name" value="PROTEIN MCRC"/>
    <property type="match status" value="1"/>
</dbReference>
<keyword evidence="1" id="KW-0378">Hydrolase</keyword>
<name>A0ABT5DHU9_9BACT</name>
<keyword evidence="2" id="KW-1185">Reference proteome</keyword>
<evidence type="ECO:0000313" key="2">
    <source>
        <dbReference type="Proteomes" id="UP001221838"/>
    </source>
</evidence>